<organism evidence="2 3">
    <name type="scientific">Pseudocercospora fijiensis (strain CIRAD86)</name>
    <name type="common">Black leaf streak disease fungus</name>
    <name type="synonym">Mycosphaerella fijiensis</name>
    <dbReference type="NCBI Taxonomy" id="383855"/>
    <lineage>
        <taxon>Eukaryota</taxon>
        <taxon>Fungi</taxon>
        <taxon>Dikarya</taxon>
        <taxon>Ascomycota</taxon>
        <taxon>Pezizomycotina</taxon>
        <taxon>Dothideomycetes</taxon>
        <taxon>Dothideomycetidae</taxon>
        <taxon>Mycosphaerellales</taxon>
        <taxon>Mycosphaerellaceae</taxon>
        <taxon>Pseudocercospora</taxon>
    </lineage>
</organism>
<dbReference type="KEGG" id="pfj:MYCFIDRAFT_84786"/>
<dbReference type="GeneID" id="19342255"/>
<gene>
    <name evidence="2" type="ORF">MYCFIDRAFT_84786</name>
</gene>
<keyword evidence="1" id="KW-1133">Transmembrane helix</keyword>
<name>M2ZZT6_PSEFD</name>
<dbReference type="Proteomes" id="UP000016932">
    <property type="component" value="Unassembled WGS sequence"/>
</dbReference>
<sequence length="122" mass="15157">MSLRYRYSGISLYLLSSVYIASLYDIPYAYLSPFRRYRRTTRGLDKTETATRAVLDYESAPLRAFYRYFYLFLRLNNYRRERAFYRYFYLFLRLNYYYRRRRRRRRAVTAAGDNFIEKLVVG</sequence>
<keyword evidence="1" id="KW-0472">Membrane</keyword>
<evidence type="ECO:0000313" key="2">
    <source>
        <dbReference type="EMBL" id="EME77671.1"/>
    </source>
</evidence>
<evidence type="ECO:0000256" key="1">
    <source>
        <dbReference type="SAM" id="Phobius"/>
    </source>
</evidence>
<protein>
    <submittedName>
        <fullName evidence="2">Uncharacterized protein</fullName>
    </submittedName>
</protein>
<dbReference type="HOGENOM" id="CLU_2027750_0_0_1"/>
<accession>M2ZZT6</accession>
<proteinExistence type="predicted"/>
<dbReference type="AlphaFoldDB" id="M2ZZT6"/>
<keyword evidence="3" id="KW-1185">Reference proteome</keyword>
<reference evidence="2 3" key="1">
    <citation type="journal article" date="2012" name="PLoS Pathog.">
        <title>Diverse lifestyles and strategies of plant pathogenesis encoded in the genomes of eighteen Dothideomycetes fungi.</title>
        <authorList>
            <person name="Ohm R.A."/>
            <person name="Feau N."/>
            <person name="Henrissat B."/>
            <person name="Schoch C.L."/>
            <person name="Horwitz B.A."/>
            <person name="Barry K.W."/>
            <person name="Condon B.J."/>
            <person name="Copeland A.C."/>
            <person name="Dhillon B."/>
            <person name="Glaser F."/>
            <person name="Hesse C.N."/>
            <person name="Kosti I."/>
            <person name="LaButti K."/>
            <person name="Lindquist E.A."/>
            <person name="Lucas S."/>
            <person name="Salamov A.A."/>
            <person name="Bradshaw R.E."/>
            <person name="Ciuffetti L."/>
            <person name="Hamelin R.C."/>
            <person name="Kema G.H.J."/>
            <person name="Lawrence C."/>
            <person name="Scott J.A."/>
            <person name="Spatafora J.W."/>
            <person name="Turgeon B.G."/>
            <person name="de Wit P.J.G.M."/>
            <person name="Zhong S."/>
            <person name="Goodwin S.B."/>
            <person name="Grigoriev I.V."/>
        </authorList>
    </citation>
    <scope>NUCLEOTIDE SEQUENCE [LARGE SCALE GENOMIC DNA]</scope>
    <source>
        <strain evidence="2 3">CIRAD86</strain>
    </source>
</reference>
<dbReference type="RefSeq" id="XP_007931465.1">
    <property type="nucleotide sequence ID" value="XM_007933274.1"/>
</dbReference>
<keyword evidence="1" id="KW-0812">Transmembrane</keyword>
<evidence type="ECO:0000313" key="3">
    <source>
        <dbReference type="Proteomes" id="UP000016932"/>
    </source>
</evidence>
<dbReference type="VEuPathDB" id="FungiDB:MYCFIDRAFT_84786"/>
<dbReference type="EMBL" id="KB446564">
    <property type="protein sequence ID" value="EME77671.1"/>
    <property type="molecule type" value="Genomic_DNA"/>
</dbReference>
<feature type="transmembrane region" description="Helical" evidence="1">
    <location>
        <begin position="12"/>
        <end position="31"/>
    </location>
</feature>